<sequence>MRLRTTAVLTIAAASTLALGACSSMGESIGLTKVTPDEFLTVSTAPLTVPPEYGLRPPAPGQPRPQELAPESAARQILLGQRQAVTRSAGEQVLVAEAGGDRADPLARYVVDDEFGDLTHKEENWASRVMFWRREDPASQGPSTTLTAEGAVTIDAASEQARVQALTGGQSGISISQRRDSGFKLPGL</sequence>
<feature type="region of interest" description="Disordered" evidence="1">
    <location>
        <begin position="165"/>
        <end position="188"/>
    </location>
</feature>
<gene>
    <name evidence="3" type="ORF">GGR12_002672</name>
</gene>
<feature type="signal peptide" evidence="2">
    <location>
        <begin position="1"/>
        <end position="20"/>
    </location>
</feature>
<dbReference type="InterPro" id="IPR021395">
    <property type="entry name" value="DUF3035"/>
</dbReference>
<feature type="chain" id="PRO_5030945236" description="Beta-barrel assembly machine subunit BamF" evidence="2">
    <location>
        <begin position="21"/>
        <end position="188"/>
    </location>
</feature>
<organism evidence="3 4">
    <name type="scientific">Brevundimonas lenta</name>
    <dbReference type="NCBI Taxonomy" id="424796"/>
    <lineage>
        <taxon>Bacteria</taxon>
        <taxon>Pseudomonadati</taxon>
        <taxon>Pseudomonadota</taxon>
        <taxon>Alphaproteobacteria</taxon>
        <taxon>Caulobacterales</taxon>
        <taxon>Caulobacteraceae</taxon>
        <taxon>Brevundimonas</taxon>
    </lineage>
</organism>
<dbReference type="EMBL" id="JACIDM010000003">
    <property type="protein sequence ID" value="MBB4083784.1"/>
    <property type="molecule type" value="Genomic_DNA"/>
</dbReference>
<evidence type="ECO:0000313" key="3">
    <source>
        <dbReference type="EMBL" id="MBB4083784.1"/>
    </source>
</evidence>
<reference evidence="3 4" key="1">
    <citation type="submission" date="2020-08" db="EMBL/GenBank/DDBJ databases">
        <title>Genomic Encyclopedia of Type Strains, Phase IV (KMG-IV): sequencing the most valuable type-strain genomes for metagenomic binning, comparative biology and taxonomic classification.</title>
        <authorList>
            <person name="Goeker M."/>
        </authorList>
    </citation>
    <scope>NUCLEOTIDE SEQUENCE [LARGE SCALE GENOMIC DNA]</scope>
    <source>
        <strain evidence="3 4">DSM 23960</strain>
    </source>
</reference>
<dbReference type="RefSeq" id="WP_183204936.1">
    <property type="nucleotide sequence ID" value="NZ_BAAAER010000003.1"/>
</dbReference>
<dbReference type="Pfam" id="PF11233">
    <property type="entry name" value="DUF3035"/>
    <property type="match status" value="1"/>
</dbReference>
<evidence type="ECO:0000256" key="2">
    <source>
        <dbReference type="SAM" id="SignalP"/>
    </source>
</evidence>
<accession>A0A7W6JES3</accession>
<dbReference type="Proteomes" id="UP000529946">
    <property type="component" value="Unassembled WGS sequence"/>
</dbReference>
<protein>
    <recommendedName>
        <fullName evidence="5">Beta-barrel assembly machine subunit BamF</fullName>
    </recommendedName>
</protein>
<evidence type="ECO:0000313" key="4">
    <source>
        <dbReference type="Proteomes" id="UP000529946"/>
    </source>
</evidence>
<name>A0A7W6JES3_9CAUL</name>
<keyword evidence="4" id="KW-1185">Reference proteome</keyword>
<proteinExistence type="predicted"/>
<dbReference type="AlphaFoldDB" id="A0A7W6JES3"/>
<keyword evidence="2" id="KW-0732">Signal</keyword>
<evidence type="ECO:0000256" key="1">
    <source>
        <dbReference type="SAM" id="MobiDB-lite"/>
    </source>
</evidence>
<comment type="caution">
    <text evidence="3">The sequence shown here is derived from an EMBL/GenBank/DDBJ whole genome shotgun (WGS) entry which is preliminary data.</text>
</comment>
<feature type="region of interest" description="Disordered" evidence="1">
    <location>
        <begin position="49"/>
        <end position="69"/>
    </location>
</feature>
<dbReference type="PROSITE" id="PS51257">
    <property type="entry name" value="PROKAR_LIPOPROTEIN"/>
    <property type="match status" value="1"/>
</dbReference>
<evidence type="ECO:0008006" key="5">
    <source>
        <dbReference type="Google" id="ProtNLM"/>
    </source>
</evidence>